<evidence type="ECO:0000313" key="2">
    <source>
        <dbReference type="Proteomes" id="UP000261325"/>
    </source>
</evidence>
<accession>A0A3B8WQW8</accession>
<proteinExistence type="predicted"/>
<organism evidence="1 2">
    <name type="scientific">Marinobacter nauticus</name>
    <name type="common">Marinobacter hydrocarbonoclasticus</name>
    <name type="synonym">Marinobacter aquaeolei</name>
    <dbReference type="NCBI Taxonomy" id="2743"/>
    <lineage>
        <taxon>Bacteria</taxon>
        <taxon>Pseudomonadati</taxon>
        <taxon>Pseudomonadota</taxon>
        <taxon>Gammaproteobacteria</taxon>
        <taxon>Pseudomonadales</taxon>
        <taxon>Marinobacteraceae</taxon>
        <taxon>Marinobacter</taxon>
    </lineage>
</organism>
<dbReference type="AlphaFoldDB" id="A0A3B8WQW8"/>
<protein>
    <recommendedName>
        <fullName evidence="3">Class I SAM-dependent methyltransferase</fullName>
    </recommendedName>
</protein>
<evidence type="ECO:0000313" key="1">
    <source>
        <dbReference type="EMBL" id="HAC30870.1"/>
    </source>
</evidence>
<dbReference type="EMBL" id="DLYI01000322">
    <property type="protein sequence ID" value="HAC30870.1"/>
    <property type="molecule type" value="Genomic_DNA"/>
</dbReference>
<name>A0A3B8WQW8_MARNT</name>
<dbReference type="Proteomes" id="UP000261325">
    <property type="component" value="Unassembled WGS sequence"/>
</dbReference>
<sequence length="108" mass="12473">NARLPLDFVPDLAIITDTLEHLPYEEGALLLGQLRNYGTHQIAVLVPQTTDWGFTDFIALGFQRHADIESENGALTLYTYNLDTYNHKRAWNNPDNWANPEMWGKAWW</sequence>
<dbReference type="InterPro" id="IPR046199">
    <property type="entry name" value="DUF6231"/>
</dbReference>
<gene>
    <name evidence="1" type="ORF">DCF82_24140</name>
</gene>
<reference evidence="1 2" key="1">
    <citation type="journal article" date="2018" name="Nat. Biotechnol.">
        <title>A standardized bacterial taxonomy based on genome phylogeny substantially revises the tree of life.</title>
        <authorList>
            <person name="Parks D.H."/>
            <person name="Chuvochina M."/>
            <person name="Waite D.W."/>
            <person name="Rinke C."/>
            <person name="Skarshewski A."/>
            <person name="Chaumeil P.A."/>
            <person name="Hugenholtz P."/>
        </authorList>
    </citation>
    <scope>NUCLEOTIDE SEQUENCE [LARGE SCALE GENOMIC DNA]</scope>
    <source>
        <strain evidence="1">UBA9049</strain>
    </source>
</reference>
<dbReference type="Pfam" id="PF19742">
    <property type="entry name" value="DUF6231"/>
    <property type="match status" value="1"/>
</dbReference>
<feature type="non-terminal residue" evidence="1">
    <location>
        <position position="1"/>
    </location>
</feature>
<evidence type="ECO:0008006" key="3">
    <source>
        <dbReference type="Google" id="ProtNLM"/>
    </source>
</evidence>
<comment type="caution">
    <text evidence="1">The sequence shown here is derived from an EMBL/GenBank/DDBJ whole genome shotgun (WGS) entry which is preliminary data.</text>
</comment>